<organism evidence="2 3">
    <name type="scientific">Serendipita vermifera MAFF 305830</name>
    <dbReference type="NCBI Taxonomy" id="933852"/>
    <lineage>
        <taxon>Eukaryota</taxon>
        <taxon>Fungi</taxon>
        <taxon>Dikarya</taxon>
        <taxon>Basidiomycota</taxon>
        <taxon>Agaricomycotina</taxon>
        <taxon>Agaricomycetes</taxon>
        <taxon>Sebacinales</taxon>
        <taxon>Serendipitaceae</taxon>
        <taxon>Serendipita</taxon>
    </lineage>
</organism>
<proteinExistence type="predicted"/>
<protein>
    <submittedName>
        <fullName evidence="2">Uncharacterized protein</fullName>
    </submittedName>
</protein>
<keyword evidence="1" id="KW-0812">Transmembrane</keyword>
<dbReference type="EMBL" id="KN824285">
    <property type="protein sequence ID" value="KIM30352.1"/>
    <property type="molecule type" value="Genomic_DNA"/>
</dbReference>
<reference evidence="2 3" key="1">
    <citation type="submission" date="2014-04" db="EMBL/GenBank/DDBJ databases">
        <authorList>
            <consortium name="DOE Joint Genome Institute"/>
            <person name="Kuo A."/>
            <person name="Zuccaro A."/>
            <person name="Kohler A."/>
            <person name="Nagy L.G."/>
            <person name="Floudas D."/>
            <person name="Copeland A."/>
            <person name="Barry K.W."/>
            <person name="Cichocki N."/>
            <person name="Veneault-Fourrey C."/>
            <person name="LaButti K."/>
            <person name="Lindquist E.A."/>
            <person name="Lipzen A."/>
            <person name="Lundell T."/>
            <person name="Morin E."/>
            <person name="Murat C."/>
            <person name="Sun H."/>
            <person name="Tunlid A."/>
            <person name="Henrissat B."/>
            <person name="Grigoriev I.V."/>
            <person name="Hibbett D.S."/>
            <person name="Martin F."/>
            <person name="Nordberg H.P."/>
            <person name="Cantor M.N."/>
            <person name="Hua S.X."/>
        </authorList>
    </citation>
    <scope>NUCLEOTIDE SEQUENCE [LARGE SCALE GENOMIC DNA]</scope>
    <source>
        <strain evidence="2 3">MAFF 305830</strain>
    </source>
</reference>
<evidence type="ECO:0000313" key="2">
    <source>
        <dbReference type="EMBL" id="KIM30352.1"/>
    </source>
</evidence>
<reference evidence="3" key="2">
    <citation type="submission" date="2015-01" db="EMBL/GenBank/DDBJ databases">
        <title>Evolutionary Origins and Diversification of the Mycorrhizal Mutualists.</title>
        <authorList>
            <consortium name="DOE Joint Genome Institute"/>
            <consortium name="Mycorrhizal Genomics Consortium"/>
            <person name="Kohler A."/>
            <person name="Kuo A."/>
            <person name="Nagy L.G."/>
            <person name="Floudas D."/>
            <person name="Copeland A."/>
            <person name="Barry K.W."/>
            <person name="Cichocki N."/>
            <person name="Veneault-Fourrey C."/>
            <person name="LaButti K."/>
            <person name="Lindquist E.A."/>
            <person name="Lipzen A."/>
            <person name="Lundell T."/>
            <person name="Morin E."/>
            <person name="Murat C."/>
            <person name="Riley R."/>
            <person name="Ohm R."/>
            <person name="Sun H."/>
            <person name="Tunlid A."/>
            <person name="Henrissat B."/>
            <person name="Grigoriev I.V."/>
            <person name="Hibbett D.S."/>
            <person name="Martin F."/>
        </authorList>
    </citation>
    <scope>NUCLEOTIDE SEQUENCE [LARGE SCALE GENOMIC DNA]</scope>
    <source>
        <strain evidence="3">MAFF 305830</strain>
    </source>
</reference>
<feature type="transmembrane region" description="Helical" evidence="1">
    <location>
        <begin position="78"/>
        <end position="101"/>
    </location>
</feature>
<keyword evidence="1" id="KW-1133">Transmembrane helix</keyword>
<keyword evidence="3" id="KW-1185">Reference proteome</keyword>
<dbReference type="HOGENOM" id="CLU_2185574_0_0_1"/>
<gene>
    <name evidence="2" type="ORF">M408DRAFT_297173</name>
</gene>
<name>A0A0C2XMZ5_SERVB</name>
<evidence type="ECO:0000256" key="1">
    <source>
        <dbReference type="SAM" id="Phobius"/>
    </source>
</evidence>
<dbReference type="AlphaFoldDB" id="A0A0C2XMZ5"/>
<evidence type="ECO:0000313" key="3">
    <source>
        <dbReference type="Proteomes" id="UP000054097"/>
    </source>
</evidence>
<accession>A0A0C2XMZ5</accession>
<keyword evidence="1" id="KW-0472">Membrane</keyword>
<dbReference type="Proteomes" id="UP000054097">
    <property type="component" value="Unassembled WGS sequence"/>
</dbReference>
<sequence>MATDWQASCTTVGIAPTFSTNALGIPPWATQGFYYGRWDPIIALFGPIFSQGPTAPTTTYRSYTDSSTGNYTSAASGVGIAIGVIAGIWALSCLVVIYLFCKRQRKREA</sequence>